<dbReference type="AlphaFoldDB" id="A0A4R1LAP1"/>
<comment type="caution">
    <text evidence="2">The sequence shown here is derived from an EMBL/GenBank/DDBJ whole genome shotgun (WGS) entry which is preliminary data.</text>
</comment>
<feature type="region of interest" description="Disordered" evidence="1">
    <location>
        <begin position="138"/>
        <end position="160"/>
    </location>
</feature>
<dbReference type="EMBL" id="SMGK01000001">
    <property type="protein sequence ID" value="TCK75518.1"/>
    <property type="molecule type" value="Genomic_DNA"/>
</dbReference>
<evidence type="ECO:0000313" key="2">
    <source>
        <dbReference type="EMBL" id="TCK75518.1"/>
    </source>
</evidence>
<proteinExistence type="predicted"/>
<dbReference type="Proteomes" id="UP000295210">
    <property type="component" value="Unassembled WGS sequence"/>
</dbReference>
<gene>
    <name evidence="2" type="ORF">C7378_0502</name>
</gene>
<organism evidence="2 3">
    <name type="scientific">Acidipila rosea</name>
    <dbReference type="NCBI Taxonomy" id="768535"/>
    <lineage>
        <taxon>Bacteria</taxon>
        <taxon>Pseudomonadati</taxon>
        <taxon>Acidobacteriota</taxon>
        <taxon>Terriglobia</taxon>
        <taxon>Terriglobales</taxon>
        <taxon>Acidobacteriaceae</taxon>
        <taxon>Acidipila</taxon>
    </lineage>
</organism>
<keyword evidence="3" id="KW-1185">Reference proteome</keyword>
<name>A0A4R1LAP1_9BACT</name>
<accession>A0A4R1LAP1</accession>
<protein>
    <submittedName>
        <fullName evidence="2">Uncharacterized protein</fullName>
    </submittedName>
</protein>
<evidence type="ECO:0000256" key="1">
    <source>
        <dbReference type="SAM" id="MobiDB-lite"/>
    </source>
</evidence>
<evidence type="ECO:0000313" key="3">
    <source>
        <dbReference type="Proteomes" id="UP000295210"/>
    </source>
</evidence>
<feature type="region of interest" description="Disordered" evidence="1">
    <location>
        <begin position="48"/>
        <end position="78"/>
    </location>
</feature>
<reference evidence="2 3" key="1">
    <citation type="submission" date="2019-03" db="EMBL/GenBank/DDBJ databases">
        <title>Genomic Encyclopedia of Type Strains, Phase IV (KMG-IV): sequencing the most valuable type-strain genomes for metagenomic binning, comparative biology and taxonomic classification.</title>
        <authorList>
            <person name="Goeker M."/>
        </authorList>
    </citation>
    <scope>NUCLEOTIDE SEQUENCE [LARGE SCALE GENOMIC DNA]</scope>
    <source>
        <strain evidence="2 3">DSM 103428</strain>
    </source>
</reference>
<sequence>MKLISLPAWAKRSGLVLGAILFAVVHASYAQNPVTSLSDPLIDETTLGSAPAPSAEITPGASDLTQPTRHLAPIDPLNSSLDATTQSPYINVDALSSTASAVAPYIQNALMSSFGNVNMPPRLNRMGVNPSLFDQKKELKGVSSDASSSEDMDLNSNGIGTESVRSGWSVGSVPVSQLAQDSLNPSVTGPSSQVLLSSGDEEIVNPGDVAVYSSQVYPQPDPGVPARLNVFTFNDSSPNSLLWSLASGYAASPFRDLASSNFLNPSIYVADKWPGLYASSPSRNAAGKADRRSSTAETRLRLDLTESVERPVRRRRGGYTSLKPQFHNPILRQMETNNASQY</sequence>